<evidence type="ECO:0008006" key="3">
    <source>
        <dbReference type="Google" id="ProtNLM"/>
    </source>
</evidence>
<dbReference type="AlphaFoldDB" id="A0A7W9WD50"/>
<organism evidence="1 2">
    <name type="scientific">Hymenobacter luteus</name>
    <dbReference type="NCBI Taxonomy" id="1411122"/>
    <lineage>
        <taxon>Bacteria</taxon>
        <taxon>Pseudomonadati</taxon>
        <taxon>Bacteroidota</taxon>
        <taxon>Cytophagia</taxon>
        <taxon>Cytophagales</taxon>
        <taxon>Hymenobacteraceae</taxon>
        <taxon>Hymenobacter</taxon>
    </lineage>
</organism>
<proteinExistence type="predicted"/>
<accession>A0A7W9WD50</accession>
<dbReference type="RefSeq" id="WP_183403563.1">
    <property type="nucleotide sequence ID" value="NZ_JACHGG010000003.1"/>
</dbReference>
<protein>
    <recommendedName>
        <fullName evidence="3">HEAT repeat domain-containing protein</fullName>
    </recommendedName>
</protein>
<dbReference type="Proteomes" id="UP000532746">
    <property type="component" value="Unassembled WGS sequence"/>
</dbReference>
<comment type="caution">
    <text evidence="1">The sequence shown here is derived from an EMBL/GenBank/DDBJ whole genome shotgun (WGS) entry which is preliminary data.</text>
</comment>
<sequence length="324" mass="35966">MRNPQHFLRFVLIWLLLLGGSHLTYATTWNEPWHDQVVKQADYFVLATVAAADKNSATLTVLATLGTTGSPLTGTVKLTDFYALDLCSTSGGHGPEFHFTPQDTAYFFLKKNQTGTYSLATPTTGFALVKGQRVSATYRHSYHQALLERPAYELTMTAIFQHYHQQPYAAEAVRTFIGQQLAQKPAALNEEELPIFFKQHAALETIYHLGLTDYYAATLPFLRDSQNFHSQISAARALTAVNTQEANQQLLTLLSDAKTPDFPKVVAIWTLGAHQPKALKTNLQKLISKASEDRAGFGGNLMDPRVCTHLPTVKEALTDLISRL</sequence>
<gene>
    <name evidence="1" type="ORF">HNQ93_002881</name>
</gene>
<dbReference type="EMBL" id="JACHGG010000003">
    <property type="protein sequence ID" value="MBB6060021.1"/>
    <property type="molecule type" value="Genomic_DNA"/>
</dbReference>
<keyword evidence="2" id="KW-1185">Reference proteome</keyword>
<name>A0A7W9WD50_9BACT</name>
<evidence type="ECO:0000313" key="1">
    <source>
        <dbReference type="EMBL" id="MBB6060021.1"/>
    </source>
</evidence>
<reference evidence="1 2" key="1">
    <citation type="submission" date="2020-08" db="EMBL/GenBank/DDBJ databases">
        <title>Genomic Encyclopedia of Type Strains, Phase IV (KMG-IV): sequencing the most valuable type-strain genomes for metagenomic binning, comparative biology and taxonomic classification.</title>
        <authorList>
            <person name="Goeker M."/>
        </authorList>
    </citation>
    <scope>NUCLEOTIDE SEQUENCE [LARGE SCALE GENOMIC DNA]</scope>
    <source>
        <strain evidence="1 2">DSM 26718</strain>
    </source>
</reference>
<evidence type="ECO:0000313" key="2">
    <source>
        <dbReference type="Proteomes" id="UP000532746"/>
    </source>
</evidence>